<keyword evidence="3" id="KW-1185">Reference proteome</keyword>
<dbReference type="Proteomes" id="UP000585721">
    <property type="component" value="Unassembled WGS sequence"/>
</dbReference>
<dbReference type="EMBL" id="JACHGR010000001">
    <property type="protein sequence ID" value="MBB6054591.1"/>
    <property type="molecule type" value="Genomic_DNA"/>
</dbReference>
<organism evidence="2 3">
    <name type="scientific">Tolumonas osonensis</name>
    <dbReference type="NCBI Taxonomy" id="675874"/>
    <lineage>
        <taxon>Bacteria</taxon>
        <taxon>Pseudomonadati</taxon>
        <taxon>Pseudomonadota</taxon>
        <taxon>Gammaproteobacteria</taxon>
        <taxon>Aeromonadales</taxon>
        <taxon>Aeromonadaceae</taxon>
        <taxon>Tolumonas</taxon>
    </lineage>
</organism>
<evidence type="ECO:0000313" key="2">
    <source>
        <dbReference type="EMBL" id="MBB6054591.1"/>
    </source>
</evidence>
<evidence type="ECO:0000313" key="3">
    <source>
        <dbReference type="Proteomes" id="UP000585721"/>
    </source>
</evidence>
<name>A0A841GH61_9GAMM</name>
<dbReference type="RefSeq" id="WP_188025381.1">
    <property type="nucleotide sequence ID" value="NZ_JACHGR010000001.1"/>
</dbReference>
<accession>A0A841GH61</accession>
<dbReference type="GO" id="GO:0046872">
    <property type="term" value="F:metal ion binding"/>
    <property type="evidence" value="ECO:0007669"/>
    <property type="project" value="InterPro"/>
</dbReference>
<dbReference type="CDD" id="cd10153">
    <property type="entry name" value="RcnR-FrmR-like_DUF156"/>
    <property type="match status" value="1"/>
</dbReference>
<comment type="caution">
    <text evidence="2">The sequence shown here is derived from an EMBL/GenBank/DDBJ whole genome shotgun (WGS) entry which is preliminary data.</text>
</comment>
<sequence>MSHTLKHKKPLLNRVRRLKGQVEALERALDEETGCYPILQQITAIRGAINGLMATVIEGHIREHMQPLLEQDEPQATEELIKVLRSYLK</sequence>
<dbReference type="PANTHER" id="PTHR33677">
    <property type="entry name" value="TRANSCRIPTIONAL REPRESSOR FRMR-RELATED"/>
    <property type="match status" value="1"/>
</dbReference>
<comment type="similarity">
    <text evidence="1">Belongs to the FrmR/RcnR family.</text>
</comment>
<dbReference type="PANTHER" id="PTHR33677:SF5">
    <property type="entry name" value="TRANSCRIPTIONAL REPRESSOR FRMR"/>
    <property type="match status" value="1"/>
</dbReference>
<dbReference type="Pfam" id="PF02583">
    <property type="entry name" value="Trns_repr_metal"/>
    <property type="match status" value="1"/>
</dbReference>
<dbReference type="GO" id="GO:0045892">
    <property type="term" value="P:negative regulation of DNA-templated transcription"/>
    <property type="evidence" value="ECO:0007669"/>
    <property type="project" value="UniProtKB-ARBA"/>
</dbReference>
<keyword evidence="2" id="KW-0238">DNA-binding</keyword>
<dbReference type="InterPro" id="IPR038390">
    <property type="entry name" value="Metal_Tscrpt_repr_sf"/>
</dbReference>
<dbReference type="AlphaFoldDB" id="A0A841GH61"/>
<gene>
    <name evidence="2" type="ORF">HNR75_000456</name>
</gene>
<reference evidence="2 3" key="1">
    <citation type="submission" date="2020-08" db="EMBL/GenBank/DDBJ databases">
        <title>Genomic Encyclopedia of Type Strains, Phase IV (KMG-IV): sequencing the most valuable type-strain genomes for metagenomic binning, comparative biology and taxonomic classification.</title>
        <authorList>
            <person name="Goeker M."/>
        </authorList>
    </citation>
    <scope>NUCLEOTIDE SEQUENCE [LARGE SCALE GENOMIC DNA]</scope>
    <source>
        <strain evidence="2 3">DSM 22975</strain>
    </source>
</reference>
<dbReference type="InterPro" id="IPR003735">
    <property type="entry name" value="Metal_Tscrpt_repr"/>
</dbReference>
<protein>
    <submittedName>
        <fullName evidence="2">DNA-binding FrmR family transcriptional regulator</fullName>
    </submittedName>
</protein>
<proteinExistence type="inferred from homology"/>
<dbReference type="GO" id="GO:0003677">
    <property type="term" value="F:DNA binding"/>
    <property type="evidence" value="ECO:0007669"/>
    <property type="project" value="UniProtKB-KW"/>
</dbReference>
<evidence type="ECO:0000256" key="1">
    <source>
        <dbReference type="ARBA" id="ARBA00005260"/>
    </source>
</evidence>
<dbReference type="Gene3D" id="1.20.58.1000">
    <property type="entry name" value="Metal-sensitive repressor, helix protomer"/>
    <property type="match status" value="1"/>
</dbReference>